<evidence type="ECO:0000313" key="1">
    <source>
        <dbReference type="EMBL" id="MPN30265.1"/>
    </source>
</evidence>
<reference evidence="1" key="1">
    <citation type="submission" date="2019-08" db="EMBL/GenBank/DDBJ databases">
        <authorList>
            <person name="Kucharzyk K."/>
            <person name="Murdoch R.W."/>
            <person name="Higgins S."/>
            <person name="Loffler F."/>
        </authorList>
    </citation>
    <scope>NUCLEOTIDE SEQUENCE</scope>
</reference>
<dbReference type="AlphaFoldDB" id="A0A645GU22"/>
<sequence length="50" mass="5556">MLDTSESGNRLLISTGMEETDVERLISINSWKEYCICMSFSIIVVLAVTG</sequence>
<organism evidence="1">
    <name type="scientific">bioreactor metagenome</name>
    <dbReference type="NCBI Taxonomy" id="1076179"/>
    <lineage>
        <taxon>unclassified sequences</taxon>
        <taxon>metagenomes</taxon>
        <taxon>ecological metagenomes</taxon>
    </lineage>
</organism>
<dbReference type="EMBL" id="VSSQ01081316">
    <property type="protein sequence ID" value="MPN30265.1"/>
    <property type="molecule type" value="Genomic_DNA"/>
</dbReference>
<protein>
    <submittedName>
        <fullName evidence="1">Uncharacterized protein</fullName>
    </submittedName>
</protein>
<comment type="caution">
    <text evidence="1">The sequence shown here is derived from an EMBL/GenBank/DDBJ whole genome shotgun (WGS) entry which is preliminary data.</text>
</comment>
<proteinExistence type="predicted"/>
<name>A0A645GU22_9ZZZZ</name>
<gene>
    <name evidence="1" type="ORF">SDC9_177728</name>
</gene>
<accession>A0A645GU22</accession>